<keyword evidence="6 8" id="KW-1133">Transmembrane helix</keyword>
<dbReference type="Gene3D" id="3.30.70.1430">
    <property type="entry name" value="Multidrug efflux transporter AcrB pore domain"/>
    <property type="match status" value="2"/>
</dbReference>
<dbReference type="NCBIfam" id="TIGR00914">
    <property type="entry name" value="2A0601"/>
    <property type="match status" value="1"/>
</dbReference>
<dbReference type="EMBL" id="JH692064">
    <property type="protein sequence ID" value="EIP86759.1"/>
    <property type="molecule type" value="Genomic_DNA"/>
</dbReference>
<dbReference type="SUPFAM" id="SSF82714">
    <property type="entry name" value="Multidrug efflux transporter AcrB TolC docking domain, DN and DC subdomains"/>
    <property type="match status" value="2"/>
</dbReference>
<evidence type="ECO:0000256" key="6">
    <source>
        <dbReference type="ARBA" id="ARBA00022989"/>
    </source>
</evidence>
<dbReference type="Gene3D" id="3.30.70.1440">
    <property type="entry name" value="Multidrug efflux transporter AcrB pore domain"/>
    <property type="match status" value="1"/>
</dbReference>
<dbReference type="InterPro" id="IPR001036">
    <property type="entry name" value="Acrflvin-R"/>
</dbReference>
<gene>
    <name evidence="9" type="ORF">A33K_16362</name>
</gene>
<dbReference type="Gene3D" id="3.30.70.1320">
    <property type="entry name" value="Multidrug efflux transporter AcrB pore domain like"/>
    <property type="match status" value="1"/>
</dbReference>
<evidence type="ECO:0000256" key="8">
    <source>
        <dbReference type="SAM" id="Phobius"/>
    </source>
</evidence>
<feature type="transmembrane region" description="Helical" evidence="8">
    <location>
        <begin position="413"/>
        <end position="432"/>
    </location>
</feature>
<keyword evidence="3" id="KW-0813">Transport</keyword>
<dbReference type="PANTHER" id="PTHR32063">
    <property type="match status" value="1"/>
</dbReference>
<evidence type="ECO:0000256" key="5">
    <source>
        <dbReference type="ARBA" id="ARBA00022692"/>
    </source>
</evidence>
<feature type="transmembrane region" description="Helical" evidence="8">
    <location>
        <begin position="957"/>
        <end position="982"/>
    </location>
</feature>
<dbReference type="Gene3D" id="1.20.1640.10">
    <property type="entry name" value="Multidrug efflux transporter AcrB transmembrane domain"/>
    <property type="match status" value="2"/>
</dbReference>
<evidence type="ECO:0000256" key="1">
    <source>
        <dbReference type="ARBA" id="ARBA00004651"/>
    </source>
</evidence>
<feature type="transmembrane region" description="Helical" evidence="8">
    <location>
        <begin position="932"/>
        <end position="951"/>
    </location>
</feature>
<feature type="transmembrane region" description="Helical" evidence="8">
    <location>
        <begin position="908"/>
        <end position="925"/>
    </location>
</feature>
<dbReference type="Gene3D" id="3.30.2090.10">
    <property type="entry name" value="Multidrug efflux transporter AcrB TolC docking domain, DN and DC subdomains"/>
    <property type="match status" value="2"/>
</dbReference>
<keyword evidence="10" id="KW-1185">Reference proteome</keyword>
<sequence length="1095" mass="117674">MRLASARIVFFAFQRTVTMFERLIRFAIAHRWLVMLAIAAAASLGVYSYQKLPIDAVPDITNVQVQINTSAPGYSPLEAEQRITYPVETAMAGLPNLEQTRSISRYGLSQVTVIFRDGTDIYFARQLVNERIQEAKDKLPPGVAPAMGPTSTGLGEIYLWTVEAEAAARKPDGARYTSADLRELQDWVVRPQLRNVPGVTEVNSIGGYVKEYRVAPNPTKLMSYGLTLADVVRALERNNDNVGAGYIEKRGEQYLVRVPGQARSVDDIANIVLTNVGGVPVRVKDVGAVDIGRELRTGAATANGEEVVLGTVFMLMGENSRAVAKAVAAKMADVNRTLPAGVRAIPVYDRTVLVEKAVQTVKKNLLEGAVLVIAILFLFLGNIRAAVITALVIPLSMLMTFIGMVNAKVSANLMSLGALDFGIIVDGAVVIVENCIRRLTHAQHAAGRPLTRDERFAEVFAASQEARRALIFGQLIIMVVYLPIFALTGVEGKMFHPMALTVVMALAAAMALTVTFIPAAVALFIGRRVEEKENRLMSAAKRLYAPALDAFVARPRQVLAGAAAVVALALVLATRLGSEFIPSLNEGDLAVSAQRIPGTSLTQSIAMQQSIEKALKARFPEIERVFARTGTAEIAADPMPPNLSDGYIMLKPVDQWPNPRKSRDTLRQEIEAVLAELPGNAYEFSQPIQLRFNELISGVRSDVAVKIFGDDMAVLDATGERIAAALQKVPGASEVKVEQTTGLPVLTVNLDRDKLARYGVTVGDVQDAVAAAVGGRKAGLLFQGDRRFDIVVRLPDELRTDVEAIKRLPIALPFPAPAGASGPVVQAPYVPLAEVATVDVSPGPNQISREDGKRRVVVSANVRGRDVGSFVADARERIAADVQVPAGYWLSWGGQFEQLQSASERLKIVVPLALAMVFVLLFVMFNNAKDGLLVFTGIPFALTGGVASLWLRGIPLSITAAVGFIALSGVAVLNGLVMISFIRNLRDEGVPLDAAVRDGALTRLRPVLMTALVASLGFLPMALATGTGAEVQRPLATVVIGGILSSTALTLLVLPVLYRVAHSAPLRATLSERLIDRLAGLAPAAVLRRRRESSR</sequence>
<evidence type="ECO:0000313" key="10">
    <source>
        <dbReference type="Proteomes" id="UP000004682"/>
    </source>
</evidence>
<evidence type="ECO:0000256" key="7">
    <source>
        <dbReference type="ARBA" id="ARBA00023136"/>
    </source>
</evidence>
<keyword evidence="5 8" id="KW-0812">Transmembrane</keyword>
<name>A0ABN0G3A3_9BURK</name>
<organism evidence="9 10">
    <name type="scientific">Burkholderia humptydooensis MSMB43</name>
    <dbReference type="NCBI Taxonomy" id="441157"/>
    <lineage>
        <taxon>Bacteria</taxon>
        <taxon>Pseudomonadati</taxon>
        <taxon>Pseudomonadota</taxon>
        <taxon>Betaproteobacteria</taxon>
        <taxon>Burkholderiales</taxon>
        <taxon>Burkholderiaceae</taxon>
        <taxon>Burkholderia</taxon>
        <taxon>pseudomallei group</taxon>
    </lineage>
</organism>
<evidence type="ECO:0000256" key="2">
    <source>
        <dbReference type="ARBA" id="ARBA00010942"/>
    </source>
</evidence>
<dbReference type="SUPFAM" id="SSF82693">
    <property type="entry name" value="Multidrug efflux transporter AcrB pore domain, PN1, PN2, PC1 and PC2 subdomains"/>
    <property type="match status" value="3"/>
</dbReference>
<accession>A0ABN0G3A3</accession>
<keyword evidence="4" id="KW-1003">Cell membrane</keyword>
<feature type="transmembrane region" description="Helical" evidence="8">
    <location>
        <begin position="1035"/>
        <end position="1058"/>
    </location>
</feature>
<keyword evidence="7 8" id="KW-0472">Membrane</keyword>
<feature type="transmembrane region" description="Helical" evidence="8">
    <location>
        <begin position="558"/>
        <end position="576"/>
    </location>
</feature>
<comment type="similarity">
    <text evidence="2">Belongs to the resistance-nodulation-cell division (RND) (TC 2.A.6) family.</text>
</comment>
<dbReference type="InterPro" id="IPR004763">
    <property type="entry name" value="CusA-like"/>
</dbReference>
<evidence type="ECO:0000313" key="9">
    <source>
        <dbReference type="EMBL" id="EIP86759.1"/>
    </source>
</evidence>
<feature type="transmembrane region" description="Helical" evidence="8">
    <location>
        <begin position="469"/>
        <end position="490"/>
    </location>
</feature>
<comment type="subcellular location">
    <subcellularLocation>
        <location evidence="1">Cell membrane</location>
        <topology evidence="1">Multi-pass membrane protein</topology>
    </subcellularLocation>
</comment>
<dbReference type="Proteomes" id="UP000004682">
    <property type="component" value="Unassembled WGS sequence"/>
</dbReference>
<dbReference type="PRINTS" id="PR00702">
    <property type="entry name" value="ACRIFLAVINRP"/>
</dbReference>
<dbReference type="Pfam" id="PF00873">
    <property type="entry name" value="ACR_tran"/>
    <property type="match status" value="1"/>
</dbReference>
<reference evidence="10" key="1">
    <citation type="journal article" date="2012" name="J. Bacteriol.">
        <title>Revised Genome Sequence of Burkholderia thailandensis MSMB43 with Improved Annotation.</title>
        <authorList>
            <person name="Zhuo Y."/>
            <person name="Liu L."/>
            <person name="Wang Q."/>
            <person name="Liu X."/>
            <person name="Ren B."/>
            <person name="Liu M."/>
            <person name="Ni P."/>
            <person name="Cheng Y.Q."/>
            <person name="Zhang L."/>
        </authorList>
    </citation>
    <scope>NUCLEOTIDE SEQUENCE [LARGE SCALE GENOMIC DNA]</scope>
    <source>
        <strain evidence="10">MSMB43</strain>
    </source>
</reference>
<proteinExistence type="inferred from homology"/>
<evidence type="ECO:0000256" key="3">
    <source>
        <dbReference type="ARBA" id="ARBA00022448"/>
    </source>
</evidence>
<dbReference type="InterPro" id="IPR027463">
    <property type="entry name" value="AcrB_DN_DC_subdom"/>
</dbReference>
<dbReference type="PANTHER" id="PTHR32063:SF24">
    <property type="entry name" value="CATION EFFLUX SYSTEM (ACRB_ACRD_ACRF FAMILY)"/>
    <property type="match status" value="1"/>
</dbReference>
<protein>
    <submittedName>
        <fullName evidence="9">Heavy metal efflux pump CzcA</fullName>
    </submittedName>
</protein>
<feature type="transmembrane region" description="Helical" evidence="8">
    <location>
        <begin position="502"/>
        <end position="525"/>
    </location>
</feature>
<evidence type="ECO:0000256" key="4">
    <source>
        <dbReference type="ARBA" id="ARBA00022475"/>
    </source>
</evidence>
<feature type="transmembrane region" description="Helical" evidence="8">
    <location>
        <begin position="1003"/>
        <end position="1023"/>
    </location>
</feature>
<dbReference type="SUPFAM" id="SSF82866">
    <property type="entry name" value="Multidrug efflux transporter AcrB transmembrane domain"/>
    <property type="match status" value="2"/>
</dbReference>